<feature type="signal peptide" evidence="2">
    <location>
        <begin position="1"/>
        <end position="19"/>
    </location>
</feature>
<dbReference type="EMBL" id="AP023287">
    <property type="protein sequence ID" value="BCI53043.1"/>
    <property type="molecule type" value="Genomic_DNA"/>
</dbReference>
<dbReference type="Proteomes" id="UP000515734">
    <property type="component" value="Chromosome"/>
</dbReference>
<feature type="chain" id="PRO_5039652631" evidence="2">
    <location>
        <begin position="20"/>
        <end position="99"/>
    </location>
</feature>
<keyword evidence="2" id="KW-0732">Signal</keyword>
<evidence type="ECO:0000313" key="3">
    <source>
        <dbReference type="EMBL" id="BCI53043.1"/>
    </source>
</evidence>
<sequence length="99" mass="10296">MKVTKAVGTSALAAGIAMAGLLGVGAGAAAAEPGPACGRSGTPACAPTDRAPGDWQRRGPDQARQDHRPFNWQGHQVTPMRAGNGDGWGFWFLGQWIRL</sequence>
<gene>
    <name evidence="3" type="ORF">NIIDNTM18_23210</name>
</gene>
<dbReference type="RefSeq" id="WP_185295780.1">
    <property type="nucleotide sequence ID" value="NZ_AP023287.1"/>
</dbReference>
<feature type="compositionally biased region" description="Basic and acidic residues" evidence="1">
    <location>
        <begin position="51"/>
        <end position="69"/>
    </location>
</feature>
<reference evidence="3 4" key="1">
    <citation type="submission" date="2020-07" db="EMBL/GenBank/DDBJ databases">
        <title>Complete genome sequence of Mycolicibacterium litorale like strain isolated from cardiac implantable electronic device infection.</title>
        <authorList>
            <person name="Fukano H."/>
            <person name="Miyama H."/>
            <person name="Hoshino Y."/>
        </authorList>
    </citation>
    <scope>NUCLEOTIDE SEQUENCE [LARGE SCALE GENOMIC DNA]</scope>
    <source>
        <strain evidence="3 4">NIIDNTM18</strain>
    </source>
</reference>
<evidence type="ECO:0000256" key="1">
    <source>
        <dbReference type="SAM" id="MobiDB-lite"/>
    </source>
</evidence>
<accession>A0A6S6NZT2</accession>
<name>A0A6S6NZT2_9MYCO</name>
<organism evidence="3 4">
    <name type="scientific">Mycolicibacterium litorale</name>
    <dbReference type="NCBI Taxonomy" id="758802"/>
    <lineage>
        <taxon>Bacteria</taxon>
        <taxon>Bacillati</taxon>
        <taxon>Actinomycetota</taxon>
        <taxon>Actinomycetes</taxon>
        <taxon>Mycobacteriales</taxon>
        <taxon>Mycobacteriaceae</taxon>
        <taxon>Mycolicibacterium</taxon>
    </lineage>
</organism>
<evidence type="ECO:0000256" key="2">
    <source>
        <dbReference type="SAM" id="SignalP"/>
    </source>
</evidence>
<protein>
    <submittedName>
        <fullName evidence="3">Uncharacterized protein</fullName>
    </submittedName>
</protein>
<feature type="region of interest" description="Disordered" evidence="1">
    <location>
        <begin position="30"/>
        <end position="79"/>
    </location>
</feature>
<evidence type="ECO:0000313" key="4">
    <source>
        <dbReference type="Proteomes" id="UP000515734"/>
    </source>
</evidence>
<dbReference type="AlphaFoldDB" id="A0A6S6NZT2"/>
<proteinExistence type="predicted"/>